<evidence type="ECO:0000256" key="6">
    <source>
        <dbReference type="ARBA" id="ARBA00023004"/>
    </source>
</evidence>
<evidence type="ECO:0000313" key="16">
    <source>
        <dbReference type="EMBL" id="RZO28792.1"/>
    </source>
</evidence>
<evidence type="ECO:0000256" key="10">
    <source>
        <dbReference type="ARBA" id="ARBA00023237"/>
    </source>
</evidence>
<dbReference type="EMBL" id="SHBJ01000008">
    <property type="protein sequence ID" value="RZO28792.1"/>
    <property type="molecule type" value="Genomic_DNA"/>
</dbReference>
<dbReference type="InterPro" id="IPR036942">
    <property type="entry name" value="Beta-barrel_TonB_sf"/>
</dbReference>
<keyword evidence="5 11" id="KW-0812">Transmembrane</keyword>
<evidence type="ECO:0000256" key="9">
    <source>
        <dbReference type="ARBA" id="ARBA00023136"/>
    </source>
</evidence>
<name>A0A520N5N4_9GAMM</name>
<keyword evidence="8 12" id="KW-0798">TonB box</keyword>
<evidence type="ECO:0000259" key="14">
    <source>
        <dbReference type="Pfam" id="PF00593"/>
    </source>
</evidence>
<evidence type="ECO:0000256" key="13">
    <source>
        <dbReference type="SAM" id="SignalP"/>
    </source>
</evidence>
<feature type="domain" description="TonB-dependent receptor plug" evidence="15">
    <location>
        <begin position="38"/>
        <end position="146"/>
    </location>
</feature>
<reference evidence="16 17" key="1">
    <citation type="submission" date="2019-02" db="EMBL/GenBank/DDBJ databases">
        <title>Prokaryotic population dynamics and viral predation in marine succession experiment using metagenomics: the confinement effect.</title>
        <authorList>
            <person name="Haro-Moreno J.M."/>
            <person name="Rodriguez-Valera F."/>
            <person name="Lopez-Perez M."/>
        </authorList>
    </citation>
    <scope>NUCLEOTIDE SEQUENCE [LARGE SCALE GENOMIC DNA]</scope>
    <source>
        <strain evidence="16">MED-G164</strain>
    </source>
</reference>
<proteinExistence type="inferred from homology"/>
<keyword evidence="2 11" id="KW-0813">Transport</keyword>
<dbReference type="PANTHER" id="PTHR32552:SF81">
    <property type="entry name" value="TONB-DEPENDENT OUTER MEMBRANE RECEPTOR"/>
    <property type="match status" value="1"/>
</dbReference>
<gene>
    <name evidence="16" type="ORF">EVA97_01920</name>
</gene>
<keyword evidence="13" id="KW-0732">Signal</keyword>
<evidence type="ECO:0000256" key="1">
    <source>
        <dbReference type="ARBA" id="ARBA00004571"/>
    </source>
</evidence>
<dbReference type="PROSITE" id="PS52016">
    <property type="entry name" value="TONB_DEPENDENT_REC_3"/>
    <property type="match status" value="1"/>
</dbReference>
<evidence type="ECO:0000259" key="15">
    <source>
        <dbReference type="Pfam" id="PF07715"/>
    </source>
</evidence>
<evidence type="ECO:0000313" key="17">
    <source>
        <dbReference type="Proteomes" id="UP000315283"/>
    </source>
</evidence>
<organism evidence="16 17">
    <name type="scientific">SAR86 cluster bacterium</name>
    <dbReference type="NCBI Taxonomy" id="2030880"/>
    <lineage>
        <taxon>Bacteria</taxon>
        <taxon>Pseudomonadati</taxon>
        <taxon>Pseudomonadota</taxon>
        <taxon>Gammaproteobacteria</taxon>
        <taxon>SAR86 cluster</taxon>
    </lineage>
</organism>
<evidence type="ECO:0000256" key="7">
    <source>
        <dbReference type="ARBA" id="ARBA00023065"/>
    </source>
</evidence>
<evidence type="ECO:0000256" key="12">
    <source>
        <dbReference type="RuleBase" id="RU003357"/>
    </source>
</evidence>
<feature type="chain" id="PRO_5021726341" evidence="13">
    <location>
        <begin position="21"/>
        <end position="808"/>
    </location>
</feature>
<dbReference type="Pfam" id="PF00593">
    <property type="entry name" value="TonB_dep_Rec_b-barrel"/>
    <property type="match status" value="1"/>
</dbReference>
<dbReference type="InterPro" id="IPR012910">
    <property type="entry name" value="Plug_dom"/>
</dbReference>
<evidence type="ECO:0000256" key="11">
    <source>
        <dbReference type="PROSITE-ProRule" id="PRU01360"/>
    </source>
</evidence>
<dbReference type="GO" id="GO:0006826">
    <property type="term" value="P:iron ion transport"/>
    <property type="evidence" value="ECO:0007669"/>
    <property type="project" value="UniProtKB-KW"/>
</dbReference>
<dbReference type="GO" id="GO:0009279">
    <property type="term" value="C:cell outer membrane"/>
    <property type="evidence" value="ECO:0007669"/>
    <property type="project" value="UniProtKB-SubCell"/>
</dbReference>
<comment type="similarity">
    <text evidence="11 12">Belongs to the TonB-dependent receptor family.</text>
</comment>
<comment type="subcellular location">
    <subcellularLocation>
        <location evidence="1 11">Cell outer membrane</location>
        <topology evidence="1 11">Multi-pass membrane protein</topology>
    </subcellularLocation>
</comment>
<evidence type="ECO:0000256" key="5">
    <source>
        <dbReference type="ARBA" id="ARBA00022692"/>
    </source>
</evidence>
<evidence type="ECO:0000256" key="2">
    <source>
        <dbReference type="ARBA" id="ARBA00022448"/>
    </source>
</evidence>
<protein>
    <submittedName>
        <fullName evidence="16">TonB-dependent receptor</fullName>
    </submittedName>
</protein>
<keyword evidence="10 11" id="KW-0998">Cell outer membrane</keyword>
<evidence type="ECO:0000256" key="8">
    <source>
        <dbReference type="ARBA" id="ARBA00023077"/>
    </source>
</evidence>
<dbReference type="Gene3D" id="2.40.170.20">
    <property type="entry name" value="TonB-dependent receptor, beta-barrel domain"/>
    <property type="match status" value="1"/>
</dbReference>
<feature type="signal peptide" evidence="13">
    <location>
        <begin position="1"/>
        <end position="20"/>
    </location>
</feature>
<comment type="caution">
    <text evidence="16">The sequence shown here is derived from an EMBL/GenBank/DDBJ whole genome shotgun (WGS) entry which is preliminary data.</text>
</comment>
<keyword evidence="3 11" id="KW-1134">Transmembrane beta strand</keyword>
<evidence type="ECO:0000256" key="4">
    <source>
        <dbReference type="ARBA" id="ARBA00022496"/>
    </source>
</evidence>
<keyword evidence="16" id="KW-0675">Receptor</keyword>
<accession>A0A520N5N4</accession>
<keyword evidence="6" id="KW-0408">Iron</keyword>
<feature type="domain" description="TonB-dependent receptor-like beta-barrel" evidence="14">
    <location>
        <begin position="262"/>
        <end position="769"/>
    </location>
</feature>
<dbReference type="InterPro" id="IPR000531">
    <property type="entry name" value="Beta-barrel_TonB"/>
</dbReference>
<dbReference type="PANTHER" id="PTHR32552">
    <property type="entry name" value="FERRICHROME IRON RECEPTOR-RELATED"/>
    <property type="match status" value="1"/>
</dbReference>
<dbReference type="InterPro" id="IPR039426">
    <property type="entry name" value="TonB-dep_rcpt-like"/>
</dbReference>
<dbReference type="AlphaFoldDB" id="A0A520N5N4"/>
<dbReference type="Pfam" id="PF07715">
    <property type="entry name" value="Plug"/>
    <property type="match status" value="1"/>
</dbReference>
<dbReference type="Proteomes" id="UP000315283">
    <property type="component" value="Unassembled WGS sequence"/>
</dbReference>
<keyword evidence="4" id="KW-0410">Iron transport</keyword>
<evidence type="ECO:0000256" key="3">
    <source>
        <dbReference type="ARBA" id="ARBA00022452"/>
    </source>
</evidence>
<keyword evidence="9 11" id="KW-0472">Membrane</keyword>
<keyword evidence="7" id="KW-0406">Ion transport</keyword>
<sequence length="808" mass="87892">MNKFAFTLSFIFLMSANLFSQQTVEEVIVTATKTEKTLQEIPVAVSVVTADTIEKANITDIYDLRSIVPSLDSRRFTTSTEATYVIRGFGNGSFNPGIEPSVAVFIDGVYRSSMQAQIADLPAIERIEVLRGPQSTLFGKNATAGVINVVTKKPSFDESGYASASVGSNNMKKFKYYKTGPLDESKAYSFYANIHKADGHSDNMTTGNTSNNRDRFSVRGEMLFDLANEASLRVTVDYDEYDEICCAVGSANYGSANQVAALLGGGVIPNDPFTEQVFFDFDPVTEGDNSGITLHYSKEADGTTLESITSIRNSFNTNVQDVDFDAPSIVNPSPQTKELDAVTQEFRLYSNDNEKFNWLIGGYYYQEDLNWDESIYFGPLWRTYIEAFLPPGTISQIAAAFGIPDAVLFASGQGGTETATQDNTTTSIFAQVDIQLTEKLSAIVGASYMEDEKTVSYSQTNTDVLSNLDFVGAGTLGLIAAGFPPAQAAVLATDPAFNSLINLQFLQLLPQFTNFPNAAQDGKSSDDNVDYTFKLSYELSDTVSVYGGISTGFKASAWNISRNSDADAAEVAALAAAGTPASPSRSVGRRYAGPEEAEVTELGAKILLPSGYLNIALFDQTIDGFQSNTFIGTGFVLVNAGSQSADGYEFDLVYSPLENIDLMMSGVFLDPVYDSFPVSAFGDLSGTTPSNIPEETITTSLTWNWDMNGWDGYTRISHLYSSEAILLENPQAQAIIDSQGNGYRKMDTINFSTGIEKDNLSIRLYGQNVNDDEYLTSAFVAVTDFTSTTYFGYPNNYATYGLTVNYTF</sequence>
<dbReference type="SUPFAM" id="SSF56935">
    <property type="entry name" value="Porins"/>
    <property type="match status" value="1"/>
</dbReference>